<dbReference type="EMBL" id="JAFIMR010000064">
    <property type="protein sequence ID" value="KAI1851815.1"/>
    <property type="molecule type" value="Genomic_DNA"/>
</dbReference>
<feature type="binding site" evidence="5">
    <location>
        <position position="345"/>
    </location>
    <ligand>
        <name>Fe cation</name>
        <dbReference type="ChEBI" id="CHEBI:24875"/>
        <note>catalytic</note>
    </ligand>
</feature>
<keyword evidence="7" id="KW-1185">Reference proteome</keyword>
<dbReference type="PANTHER" id="PTHR10543:SF24">
    <property type="entry name" value="CAROTENOID ISOMEROOXYGENASE"/>
    <property type="match status" value="1"/>
</dbReference>
<name>A0A9P9W8Z8_9PEZI</name>
<dbReference type="AlphaFoldDB" id="A0A9P9W8Z8"/>
<feature type="binding site" evidence="5">
    <location>
        <position position="561"/>
    </location>
    <ligand>
        <name>Fe cation</name>
        <dbReference type="ChEBI" id="CHEBI:24875"/>
        <note>catalytic</note>
    </ligand>
</feature>
<feature type="binding site" evidence="5">
    <location>
        <position position="281"/>
    </location>
    <ligand>
        <name>Fe cation</name>
        <dbReference type="ChEBI" id="CHEBI:24875"/>
        <note>catalytic</note>
    </ligand>
</feature>
<comment type="caution">
    <text evidence="6">The sequence shown here is derived from an EMBL/GenBank/DDBJ whole genome shotgun (WGS) entry which is preliminary data.</text>
</comment>
<keyword evidence="2 5" id="KW-0479">Metal-binding</keyword>
<organism evidence="6 7">
    <name type="scientific">Neoarthrinium moseri</name>
    <dbReference type="NCBI Taxonomy" id="1658444"/>
    <lineage>
        <taxon>Eukaryota</taxon>
        <taxon>Fungi</taxon>
        <taxon>Dikarya</taxon>
        <taxon>Ascomycota</taxon>
        <taxon>Pezizomycotina</taxon>
        <taxon>Sordariomycetes</taxon>
        <taxon>Xylariomycetidae</taxon>
        <taxon>Amphisphaeriales</taxon>
        <taxon>Apiosporaceae</taxon>
        <taxon>Neoarthrinium</taxon>
    </lineage>
</organism>
<comment type="cofactor">
    <cofactor evidence="5">
        <name>Fe(2+)</name>
        <dbReference type="ChEBI" id="CHEBI:29033"/>
    </cofactor>
    <text evidence="5">Binds 1 Fe(2+) ion per subunit.</text>
</comment>
<evidence type="ECO:0000256" key="4">
    <source>
        <dbReference type="ARBA" id="ARBA00023004"/>
    </source>
</evidence>
<accession>A0A9P9W8Z8</accession>
<keyword evidence="4 5" id="KW-0408">Iron</keyword>
<dbReference type="Pfam" id="PF03055">
    <property type="entry name" value="RPE65"/>
    <property type="match status" value="1"/>
</dbReference>
<dbReference type="GO" id="GO:0016121">
    <property type="term" value="P:carotene catabolic process"/>
    <property type="evidence" value="ECO:0007669"/>
    <property type="project" value="TreeGrafter"/>
</dbReference>
<evidence type="ECO:0000256" key="3">
    <source>
        <dbReference type="ARBA" id="ARBA00023002"/>
    </source>
</evidence>
<evidence type="ECO:0000256" key="5">
    <source>
        <dbReference type="PIRSR" id="PIRSR604294-1"/>
    </source>
</evidence>
<evidence type="ECO:0000256" key="1">
    <source>
        <dbReference type="ARBA" id="ARBA00006787"/>
    </source>
</evidence>
<feature type="binding site" evidence="5">
    <location>
        <position position="231"/>
    </location>
    <ligand>
        <name>Fe cation</name>
        <dbReference type="ChEBI" id="CHEBI:24875"/>
        <note>catalytic</note>
    </ligand>
</feature>
<protein>
    <submittedName>
        <fullName evidence="6">Uncharacterized protein</fullName>
    </submittedName>
</protein>
<keyword evidence="3" id="KW-0560">Oxidoreductase</keyword>
<proteinExistence type="inferred from homology"/>
<dbReference type="OrthoDB" id="407010at2759"/>
<evidence type="ECO:0000256" key="2">
    <source>
        <dbReference type="ARBA" id="ARBA00022723"/>
    </source>
</evidence>
<evidence type="ECO:0000313" key="7">
    <source>
        <dbReference type="Proteomes" id="UP000829685"/>
    </source>
</evidence>
<dbReference type="Proteomes" id="UP000829685">
    <property type="component" value="Unassembled WGS sequence"/>
</dbReference>
<dbReference type="GO" id="GO:0046872">
    <property type="term" value="F:metal ion binding"/>
    <property type="evidence" value="ECO:0007669"/>
    <property type="project" value="UniProtKB-KW"/>
</dbReference>
<gene>
    <name evidence="6" type="ORF">JX265_013172</name>
</gene>
<sequence length="567" mass="63052">MDSKYHQDEKVGYNQYFVEKKDLKYLPPYLLDVPETREEVICTTTGTWPTWLAGQFIRVGIGRVVIPLSEDGSKPDAVLQHFFDGLNLLHKFRMEDGKVFYRSRYTAEGVVRRAKKEGRLTSIMTGLDANTPLYRAQDPCSALLGTNQSLYLEDGKYEPDEVNINVVPRRGIHLPQPQGTRGVDSPETEELLIGTDFNMLQVCDAKTLEPKRLLTHAVIDPELKGVGICAHPPKDRKRGQTFNYLINQETGVMYVFGLDIRAKPAALMWKTALPCAPCYIHSLAMTERYVIFIRNPIHMDVSDMSKGLQETWLYEPDVPTQFFVLEKDTGKHIATYSAPSFMFFHSVNAYDYVDADTGATNVHVDLCSYEGGYIPYREYSFSNVIDPARPFKDGTLVRYELASVDHALATISRPGRATVAAAIPGVPSELPRIAKSASMMPGYRYVYFTAGNGGMSPGTQVPIGRFGNGLKTVHGAFFGSLAKSDWLSGTYKRWQPGNGESCPCEPVFIGRPGATEEDDGVVLTIVINREGTQSILVALDGQTFEEIARADMPHVYALGPHGTFIEA</sequence>
<comment type="similarity">
    <text evidence="1">Belongs to the carotenoid oxygenase family.</text>
</comment>
<reference evidence="6" key="1">
    <citation type="submission" date="2021-03" db="EMBL/GenBank/DDBJ databases">
        <title>Revisited historic fungal species revealed as producer of novel bioactive compounds through whole genome sequencing and comparative genomics.</title>
        <authorList>
            <person name="Vignolle G.A."/>
            <person name="Hochenegger N."/>
            <person name="Mach R.L."/>
            <person name="Mach-Aigner A.R."/>
            <person name="Javad Rahimi M."/>
            <person name="Salim K.A."/>
            <person name="Chan C.M."/>
            <person name="Lim L.B.L."/>
            <person name="Cai F."/>
            <person name="Druzhinina I.S."/>
            <person name="U'Ren J.M."/>
            <person name="Derntl C."/>
        </authorList>
    </citation>
    <scope>NUCLEOTIDE SEQUENCE</scope>
    <source>
        <strain evidence="6">TUCIM 5799</strain>
    </source>
</reference>
<dbReference type="InterPro" id="IPR004294">
    <property type="entry name" value="Carotenoid_Oase"/>
</dbReference>
<dbReference type="GO" id="GO:0010436">
    <property type="term" value="F:carotenoid dioxygenase activity"/>
    <property type="evidence" value="ECO:0007669"/>
    <property type="project" value="TreeGrafter"/>
</dbReference>
<dbReference type="PANTHER" id="PTHR10543">
    <property type="entry name" value="BETA-CAROTENE DIOXYGENASE"/>
    <property type="match status" value="1"/>
</dbReference>
<evidence type="ECO:0000313" key="6">
    <source>
        <dbReference type="EMBL" id="KAI1851815.1"/>
    </source>
</evidence>